<dbReference type="EMBL" id="SRID01000049">
    <property type="protein sequence ID" value="TGB14591.1"/>
    <property type="molecule type" value="Genomic_DNA"/>
</dbReference>
<keyword evidence="2" id="KW-1185">Reference proteome</keyword>
<sequence>MSTVRIIECTHPTELYRHYDGQFEPQPTYIELDTQAGTLHATYNGEIGNAIPFTVVHGLDRRYDIPLLTAEAVNRVMREIAPLADRVIAGTTAEWDGNNTVAVLDDDARAANEEIEDHLGLPTSDSGWSNEPNQGFADEDLIGVWDIDGATNGSEVSDYGITADTTDARLDEIEQDILSDLAPCDGNQVAVCHGLDDYLRQLRDELAEDDPLTAAELRTAREFLGLTGDHLAKLLPSSRGSGINPRTVRSWEQGRDPIPGRIRVAIAELKAETDQEVAKMVARCQGEQHPVLITYRSDEDYEAAHALGRWQASWHRRVCARAAEQTGARIEYADLVVWSVVRGESPGARAVEPERHGVDIPDSVFAWAKRRGLSADDPDVYLLVAPMDEAGEITGEIARITGPLPADQGALIRQALDDDSED</sequence>
<protein>
    <submittedName>
        <fullName evidence="1">Uncharacterized protein</fullName>
    </submittedName>
</protein>
<dbReference type="OrthoDB" id="3259824at2"/>
<comment type="caution">
    <text evidence="1">The sequence shown here is derived from an EMBL/GenBank/DDBJ whole genome shotgun (WGS) entry which is preliminary data.</text>
</comment>
<dbReference type="Gene3D" id="1.10.3100.10">
    <property type="entry name" value="Putative cytoplasmic protein"/>
    <property type="match status" value="1"/>
</dbReference>
<gene>
    <name evidence="1" type="ORF">E4099_08100</name>
</gene>
<dbReference type="InterPro" id="IPR001387">
    <property type="entry name" value="Cro/C1-type_HTH"/>
</dbReference>
<dbReference type="SUPFAM" id="SSF47413">
    <property type="entry name" value="lambda repressor-like DNA-binding domains"/>
    <property type="match status" value="1"/>
</dbReference>
<accession>A0A4Z0HCH5</accession>
<dbReference type="GO" id="GO:0003677">
    <property type="term" value="F:DNA binding"/>
    <property type="evidence" value="ECO:0007669"/>
    <property type="project" value="InterPro"/>
</dbReference>
<dbReference type="InterPro" id="IPR027910">
    <property type="entry name" value="YdiL_sf"/>
</dbReference>
<dbReference type="RefSeq" id="WP_135338276.1">
    <property type="nucleotide sequence ID" value="NZ_SRID01000049.1"/>
</dbReference>
<dbReference type="AlphaFoldDB" id="A0A4Z0HCH5"/>
<reference evidence="1 2" key="1">
    <citation type="submission" date="2019-03" db="EMBL/GenBank/DDBJ databases">
        <authorList>
            <person name="Gonzalez-Pimentel J.L."/>
        </authorList>
    </citation>
    <scope>NUCLEOTIDE SEQUENCE [LARGE SCALE GENOMIC DNA]</scope>
    <source>
        <strain evidence="1 2">JCM 31289</strain>
    </source>
</reference>
<proteinExistence type="predicted"/>
<evidence type="ECO:0000313" key="1">
    <source>
        <dbReference type="EMBL" id="TGB14591.1"/>
    </source>
</evidence>
<dbReference type="CDD" id="cd00093">
    <property type="entry name" value="HTH_XRE"/>
    <property type="match status" value="1"/>
</dbReference>
<name>A0A4Z0HCH5_9ACTN</name>
<organism evidence="1 2">
    <name type="scientific">Streptomyces palmae</name>
    <dbReference type="NCBI Taxonomy" id="1701085"/>
    <lineage>
        <taxon>Bacteria</taxon>
        <taxon>Bacillati</taxon>
        <taxon>Actinomycetota</taxon>
        <taxon>Actinomycetes</taxon>
        <taxon>Kitasatosporales</taxon>
        <taxon>Streptomycetaceae</taxon>
        <taxon>Streptomyces</taxon>
    </lineage>
</organism>
<dbReference type="InterPro" id="IPR010982">
    <property type="entry name" value="Lambda_DNA-bd_dom_sf"/>
</dbReference>
<evidence type="ECO:0000313" key="2">
    <source>
        <dbReference type="Proteomes" id="UP000297948"/>
    </source>
</evidence>
<dbReference type="Proteomes" id="UP000297948">
    <property type="component" value="Unassembled WGS sequence"/>
</dbReference>